<sequence length="378" mass="42996">MANLSEDIQCAGSDTRPPMLDRTDFASWQQRIRLYCRGKENGVNILKSIDEGPFQMGTFRETLAEGDEGALHLGPERPRVYSDLSPEDKDRYNADIRATNILLQGLPKDIYSLINHYTDAKDIWDNVKMLLEEKLFAEYIGIQVKQFRETLLLHMANVKKSVAERTHHKRQYDRRMKERQMQSRESKVVSSKALDASLVVTEYSETKSDEHITSSSSGTYITHVVDVDIRPVNDQVPSAENIENADLKAQIQEKVFANAALKNELRKLKGNSVDTKFAKPSILGGGFSYVGVRDYKIDEMNNALFPIRFRPTATLALQRQMTLFTSVQASLFNDIWRLLTTLQAPFLKVKKGLHKDGDADTSFQQSQVHSHMLILKAQ</sequence>
<feature type="region of interest" description="Disordered" evidence="1">
    <location>
        <begin position="164"/>
        <end position="186"/>
    </location>
</feature>
<evidence type="ECO:0000256" key="1">
    <source>
        <dbReference type="SAM" id="MobiDB-lite"/>
    </source>
</evidence>
<comment type="caution">
    <text evidence="2">The sequence shown here is derived from an EMBL/GenBank/DDBJ whole genome shotgun (WGS) entry which is preliminary data.</text>
</comment>
<gene>
    <name evidence="2" type="ORF">Tco_1053763</name>
</gene>
<feature type="compositionally biased region" description="Basic and acidic residues" evidence="1">
    <location>
        <begin position="173"/>
        <end position="186"/>
    </location>
</feature>
<organism evidence="2 3">
    <name type="scientific">Tanacetum coccineum</name>
    <dbReference type="NCBI Taxonomy" id="301880"/>
    <lineage>
        <taxon>Eukaryota</taxon>
        <taxon>Viridiplantae</taxon>
        <taxon>Streptophyta</taxon>
        <taxon>Embryophyta</taxon>
        <taxon>Tracheophyta</taxon>
        <taxon>Spermatophyta</taxon>
        <taxon>Magnoliopsida</taxon>
        <taxon>eudicotyledons</taxon>
        <taxon>Gunneridae</taxon>
        <taxon>Pentapetalae</taxon>
        <taxon>asterids</taxon>
        <taxon>campanulids</taxon>
        <taxon>Asterales</taxon>
        <taxon>Asteraceae</taxon>
        <taxon>Asteroideae</taxon>
        <taxon>Anthemideae</taxon>
        <taxon>Anthemidinae</taxon>
        <taxon>Tanacetum</taxon>
    </lineage>
</organism>
<evidence type="ECO:0008006" key="4">
    <source>
        <dbReference type="Google" id="ProtNLM"/>
    </source>
</evidence>
<feature type="region of interest" description="Disordered" evidence="1">
    <location>
        <begin position="1"/>
        <end position="21"/>
    </location>
</feature>
<keyword evidence="3" id="KW-1185">Reference proteome</keyword>
<protein>
    <recommendedName>
        <fullName evidence="4">Integrase, catalytic region, zinc finger, CCHC-type, peptidase aspartic, catalytic</fullName>
    </recommendedName>
</protein>
<evidence type="ECO:0000313" key="3">
    <source>
        <dbReference type="Proteomes" id="UP001151760"/>
    </source>
</evidence>
<name>A0ABQ5GW22_9ASTR</name>
<evidence type="ECO:0000313" key="2">
    <source>
        <dbReference type="EMBL" id="GJT79421.1"/>
    </source>
</evidence>
<reference evidence="2" key="1">
    <citation type="journal article" date="2022" name="Int. J. Mol. Sci.">
        <title>Draft Genome of Tanacetum Coccineum: Genomic Comparison of Closely Related Tanacetum-Family Plants.</title>
        <authorList>
            <person name="Yamashiro T."/>
            <person name="Shiraishi A."/>
            <person name="Nakayama K."/>
            <person name="Satake H."/>
        </authorList>
    </citation>
    <scope>NUCLEOTIDE SEQUENCE</scope>
</reference>
<accession>A0ABQ5GW22</accession>
<reference evidence="2" key="2">
    <citation type="submission" date="2022-01" db="EMBL/GenBank/DDBJ databases">
        <authorList>
            <person name="Yamashiro T."/>
            <person name="Shiraishi A."/>
            <person name="Satake H."/>
            <person name="Nakayama K."/>
        </authorList>
    </citation>
    <scope>NUCLEOTIDE SEQUENCE</scope>
</reference>
<dbReference type="Proteomes" id="UP001151760">
    <property type="component" value="Unassembled WGS sequence"/>
</dbReference>
<proteinExistence type="predicted"/>
<dbReference type="EMBL" id="BQNB010018898">
    <property type="protein sequence ID" value="GJT79421.1"/>
    <property type="molecule type" value="Genomic_DNA"/>
</dbReference>